<dbReference type="KEGG" id="csol:105367615"/>
<keyword evidence="4" id="KW-0539">Nucleus</keyword>
<dbReference type="Pfam" id="PF14598">
    <property type="entry name" value="PAS_11"/>
    <property type="match status" value="1"/>
</dbReference>
<sequence>MDMKYLHIDKTGESHMEYGRSDLVGVSWYNLLHWDSIRTAYCKHQTVIQSDQERSSTALLRLQSRSGRWFWIHCVLQVKDTSDECQHPIIVCTNQVLSEKEADIMRASSWLYQYSSQTKFTYGVCPSLPLIGPQAQAQQQQQHQQQQQQQQEQQERQRQQQHATNLGYGPETIAVVTAATDYGDGQSPTMTIAYSLPPPPPHELELTVSYQPNHSLDDVQFAPWTKERPLVKQEPVEMI</sequence>
<dbReference type="PANTHER" id="PTHR23043">
    <property type="entry name" value="HYPOXIA-INDUCIBLE FACTOR 1 ALPHA"/>
    <property type="match status" value="1"/>
</dbReference>
<evidence type="ECO:0000256" key="1">
    <source>
        <dbReference type="ARBA" id="ARBA00004123"/>
    </source>
</evidence>
<evidence type="ECO:0000256" key="2">
    <source>
        <dbReference type="ARBA" id="ARBA00023015"/>
    </source>
</evidence>
<gene>
    <name evidence="7" type="primary">LOC105367615</name>
</gene>
<accession>A0AAJ7E1S9</accession>
<evidence type="ECO:0000313" key="7">
    <source>
        <dbReference type="RefSeq" id="XP_011504685.1"/>
    </source>
</evidence>
<dbReference type="GO" id="GO:0005634">
    <property type="term" value="C:nucleus"/>
    <property type="evidence" value="ECO:0007669"/>
    <property type="project" value="UniProtKB-SubCell"/>
</dbReference>
<dbReference type="GO" id="GO:0000981">
    <property type="term" value="F:DNA-binding transcription factor activity, RNA polymerase II-specific"/>
    <property type="evidence" value="ECO:0007669"/>
    <property type="project" value="TreeGrafter"/>
</dbReference>
<keyword evidence="6" id="KW-1185">Reference proteome</keyword>
<dbReference type="Gene3D" id="3.30.450.20">
    <property type="entry name" value="PAS domain"/>
    <property type="match status" value="1"/>
</dbReference>
<proteinExistence type="predicted"/>
<evidence type="ECO:0000256" key="5">
    <source>
        <dbReference type="SAM" id="MobiDB-lite"/>
    </source>
</evidence>
<dbReference type="GO" id="GO:0010557">
    <property type="term" value="P:positive regulation of macromolecule biosynthetic process"/>
    <property type="evidence" value="ECO:0007669"/>
    <property type="project" value="UniProtKB-ARBA"/>
</dbReference>
<dbReference type="PANTHER" id="PTHR23043:SF39">
    <property type="entry name" value="DYSFUSION, ISOFORM D"/>
    <property type="match status" value="1"/>
</dbReference>
<dbReference type="AlphaFoldDB" id="A0AAJ7E1S9"/>
<name>A0AAJ7E1S9_9HYME</name>
<dbReference type="GO" id="GO:0000977">
    <property type="term" value="F:RNA polymerase II transcription regulatory region sequence-specific DNA binding"/>
    <property type="evidence" value="ECO:0007669"/>
    <property type="project" value="TreeGrafter"/>
</dbReference>
<dbReference type="CDD" id="cd00130">
    <property type="entry name" value="PAS"/>
    <property type="match status" value="1"/>
</dbReference>
<comment type="subcellular location">
    <subcellularLocation>
        <location evidence="1">Nucleus</location>
    </subcellularLocation>
</comment>
<dbReference type="RefSeq" id="XP_011504685.1">
    <property type="nucleotide sequence ID" value="XM_011506383.1"/>
</dbReference>
<evidence type="ECO:0000313" key="6">
    <source>
        <dbReference type="Proteomes" id="UP000695007"/>
    </source>
</evidence>
<feature type="compositionally biased region" description="Low complexity" evidence="5">
    <location>
        <begin position="135"/>
        <end position="152"/>
    </location>
</feature>
<feature type="region of interest" description="Disordered" evidence="5">
    <location>
        <begin position="135"/>
        <end position="168"/>
    </location>
</feature>
<keyword evidence="2" id="KW-0805">Transcription regulation</keyword>
<reference evidence="7" key="1">
    <citation type="submission" date="2025-08" db="UniProtKB">
        <authorList>
            <consortium name="RefSeq"/>
        </authorList>
    </citation>
    <scope>IDENTIFICATION</scope>
</reference>
<protein>
    <submittedName>
        <fullName evidence="7">Neuronal PAS domain-containing protein 4-like</fullName>
    </submittedName>
</protein>
<evidence type="ECO:0000256" key="3">
    <source>
        <dbReference type="ARBA" id="ARBA00023163"/>
    </source>
</evidence>
<evidence type="ECO:0000256" key="4">
    <source>
        <dbReference type="ARBA" id="ARBA00023242"/>
    </source>
</evidence>
<dbReference type="SUPFAM" id="SSF55785">
    <property type="entry name" value="PYP-like sensor domain (PAS domain)"/>
    <property type="match status" value="1"/>
</dbReference>
<dbReference type="GeneID" id="105367615"/>
<keyword evidence="3" id="KW-0804">Transcription</keyword>
<dbReference type="InterPro" id="IPR035965">
    <property type="entry name" value="PAS-like_dom_sf"/>
</dbReference>
<organism evidence="6 7">
    <name type="scientific">Ceratosolen solmsi marchali</name>
    <dbReference type="NCBI Taxonomy" id="326594"/>
    <lineage>
        <taxon>Eukaryota</taxon>
        <taxon>Metazoa</taxon>
        <taxon>Ecdysozoa</taxon>
        <taxon>Arthropoda</taxon>
        <taxon>Hexapoda</taxon>
        <taxon>Insecta</taxon>
        <taxon>Pterygota</taxon>
        <taxon>Neoptera</taxon>
        <taxon>Endopterygota</taxon>
        <taxon>Hymenoptera</taxon>
        <taxon>Apocrita</taxon>
        <taxon>Proctotrupomorpha</taxon>
        <taxon>Chalcidoidea</taxon>
        <taxon>Agaonidae</taxon>
        <taxon>Agaoninae</taxon>
        <taxon>Ceratosolen</taxon>
    </lineage>
</organism>
<dbReference type="InterPro" id="IPR000014">
    <property type="entry name" value="PAS"/>
</dbReference>
<dbReference type="Proteomes" id="UP000695007">
    <property type="component" value="Unplaced"/>
</dbReference>